<proteinExistence type="predicted"/>
<dbReference type="InterPro" id="IPR023811">
    <property type="entry name" value="CHP04076"/>
</dbReference>
<reference evidence="1" key="1">
    <citation type="journal article" date="2014" name="Front. Microbiol.">
        <title>High frequency of phylogenetically diverse reductive dehalogenase-homologous genes in deep subseafloor sedimentary metagenomes.</title>
        <authorList>
            <person name="Kawai M."/>
            <person name="Futagami T."/>
            <person name="Toyoda A."/>
            <person name="Takaki Y."/>
            <person name="Nishi S."/>
            <person name="Hori S."/>
            <person name="Arai W."/>
            <person name="Tsubouchi T."/>
            <person name="Morono Y."/>
            <person name="Uchiyama I."/>
            <person name="Ito T."/>
            <person name="Fujiyama A."/>
            <person name="Inagaki F."/>
            <person name="Takami H."/>
        </authorList>
    </citation>
    <scope>NUCLEOTIDE SEQUENCE</scope>
    <source>
        <strain evidence="1">Expedition CK06-06</strain>
    </source>
</reference>
<comment type="caution">
    <text evidence="1">The sequence shown here is derived from an EMBL/GenBank/DDBJ whole genome shotgun (WGS) entry which is preliminary data.</text>
</comment>
<sequence>EFCRAVPWAAIGALSLSGLSVSSLQGMSFKNDTAISSLKEQQSKEEEIMVKKITAVEAKVKSVKGTCGLGHRVGDVVKFTETGVEGKICIHALYSMIPGVFAMMFEAQFPWLEDPDKKTHACPDAFNPVVFEITRIREK</sequence>
<feature type="non-terminal residue" evidence="1">
    <location>
        <position position="1"/>
    </location>
</feature>
<gene>
    <name evidence="1" type="ORF">S01H1_10470</name>
</gene>
<organism evidence="1">
    <name type="scientific">marine sediment metagenome</name>
    <dbReference type="NCBI Taxonomy" id="412755"/>
    <lineage>
        <taxon>unclassified sequences</taxon>
        <taxon>metagenomes</taxon>
        <taxon>ecological metagenomes</taxon>
    </lineage>
</organism>
<protein>
    <recommendedName>
        <fullName evidence="2">TIGR04076 family protein</fullName>
    </recommendedName>
</protein>
<accession>X0RST3</accession>
<dbReference type="AlphaFoldDB" id="X0RST3"/>
<evidence type="ECO:0000313" key="1">
    <source>
        <dbReference type="EMBL" id="GAF71899.1"/>
    </source>
</evidence>
<dbReference type="NCBIfam" id="TIGR04076">
    <property type="entry name" value="TIGR04076 family protein"/>
    <property type="match status" value="1"/>
</dbReference>
<evidence type="ECO:0008006" key="2">
    <source>
        <dbReference type="Google" id="ProtNLM"/>
    </source>
</evidence>
<dbReference type="EMBL" id="BARS01005339">
    <property type="protein sequence ID" value="GAF71899.1"/>
    <property type="molecule type" value="Genomic_DNA"/>
</dbReference>
<name>X0RST3_9ZZZZ</name>